<keyword evidence="4" id="KW-0479">Metal-binding</keyword>
<comment type="caution">
    <text evidence="11">The sequence shown here is derived from an EMBL/GenBank/DDBJ whole genome shotgun (WGS) entry which is preliminary data.</text>
</comment>
<evidence type="ECO:0000259" key="10">
    <source>
        <dbReference type="SMART" id="SM00986"/>
    </source>
</evidence>
<keyword evidence="3" id="KW-0004">4Fe-4S</keyword>
<dbReference type="Gene3D" id="3.40.470.10">
    <property type="entry name" value="Uracil-DNA glycosylase-like domain"/>
    <property type="match status" value="1"/>
</dbReference>
<feature type="domain" description="Uracil-DNA glycosylase-like" evidence="10">
    <location>
        <begin position="307"/>
        <end position="467"/>
    </location>
</feature>
<evidence type="ECO:0000256" key="1">
    <source>
        <dbReference type="ARBA" id="ARBA00006521"/>
    </source>
</evidence>
<dbReference type="InterPro" id="IPR005122">
    <property type="entry name" value="Uracil-DNA_glycosylase-like"/>
</dbReference>
<dbReference type="PANTHER" id="PTHR33693">
    <property type="entry name" value="TYPE-5 URACIL-DNA GLYCOSYLASE"/>
    <property type="match status" value="1"/>
</dbReference>
<evidence type="ECO:0000256" key="4">
    <source>
        <dbReference type="ARBA" id="ARBA00022723"/>
    </source>
</evidence>
<name>A0ABX2MYJ6_9SPHN</name>
<proteinExistence type="inferred from homology"/>
<dbReference type="Proteomes" id="UP000652427">
    <property type="component" value="Unassembled WGS sequence"/>
</dbReference>
<dbReference type="Pfam" id="PF13566">
    <property type="entry name" value="DUF4130"/>
    <property type="match status" value="1"/>
</dbReference>
<evidence type="ECO:0000256" key="2">
    <source>
        <dbReference type="ARBA" id="ARBA00019403"/>
    </source>
</evidence>
<evidence type="ECO:0000256" key="3">
    <source>
        <dbReference type="ARBA" id="ARBA00022485"/>
    </source>
</evidence>
<dbReference type="InterPro" id="IPR005273">
    <property type="entry name" value="Ura-DNA_glyco_family4"/>
</dbReference>
<gene>
    <name evidence="11" type="ORF">HUO14_01170</name>
</gene>
<dbReference type="EMBL" id="JABWMH010000001">
    <property type="protein sequence ID" value="NVD26509.1"/>
    <property type="molecule type" value="Genomic_DNA"/>
</dbReference>
<dbReference type="Pfam" id="PF03167">
    <property type="entry name" value="UDG"/>
    <property type="match status" value="1"/>
</dbReference>
<protein>
    <recommendedName>
        <fullName evidence="2">Type-4 uracil-DNA glycosylase</fullName>
    </recommendedName>
</protein>
<evidence type="ECO:0000313" key="12">
    <source>
        <dbReference type="Proteomes" id="UP000652427"/>
    </source>
</evidence>
<reference evidence="11 12" key="1">
    <citation type="submission" date="2020-06" db="EMBL/GenBank/DDBJ databases">
        <authorList>
            <person name="Kim S.-J."/>
            <person name="Park S.-J."/>
        </authorList>
    </citation>
    <scope>NUCLEOTIDE SEQUENCE [LARGE SCALE GENOMIC DNA]</scope>
    <source>
        <strain evidence="11 12">SW-151</strain>
    </source>
</reference>
<dbReference type="SMART" id="SM00987">
    <property type="entry name" value="UreE_C"/>
    <property type="match status" value="1"/>
</dbReference>
<keyword evidence="6" id="KW-0378">Hydrolase</keyword>
<evidence type="ECO:0000256" key="6">
    <source>
        <dbReference type="ARBA" id="ARBA00022801"/>
    </source>
</evidence>
<dbReference type="NCBIfam" id="TIGR03914">
    <property type="entry name" value="UDG_fam_dom"/>
    <property type="match status" value="1"/>
</dbReference>
<dbReference type="InterPro" id="IPR036895">
    <property type="entry name" value="Uracil-DNA_glycosylase-like_sf"/>
</dbReference>
<accession>A0ABX2MYJ6</accession>
<keyword evidence="9" id="KW-0234">DNA repair</keyword>
<evidence type="ECO:0000256" key="9">
    <source>
        <dbReference type="ARBA" id="ARBA00023204"/>
    </source>
</evidence>
<dbReference type="SMART" id="SM00986">
    <property type="entry name" value="UDG"/>
    <property type="match status" value="1"/>
</dbReference>
<comment type="similarity">
    <text evidence="1">Belongs to the uracil-DNA glycosylase (UDG) superfamily. Type 4 (UDGa) family.</text>
</comment>
<dbReference type="InterPro" id="IPR051536">
    <property type="entry name" value="UDG_Type-4/5"/>
</dbReference>
<evidence type="ECO:0000313" key="11">
    <source>
        <dbReference type="EMBL" id="NVD26509.1"/>
    </source>
</evidence>
<keyword evidence="5" id="KW-0227">DNA damage</keyword>
<dbReference type="NCBIfam" id="TIGR03915">
    <property type="entry name" value="SAM_7_link_chp"/>
    <property type="match status" value="1"/>
</dbReference>
<keyword evidence="7" id="KW-0408">Iron</keyword>
<evidence type="ECO:0000256" key="7">
    <source>
        <dbReference type="ARBA" id="ARBA00023004"/>
    </source>
</evidence>
<dbReference type="InterPro" id="IPR023875">
    <property type="entry name" value="DNA_repair_put"/>
</dbReference>
<dbReference type="SUPFAM" id="SSF52141">
    <property type="entry name" value="Uracil-DNA glycosylase-like"/>
    <property type="match status" value="1"/>
</dbReference>
<evidence type="ECO:0000256" key="8">
    <source>
        <dbReference type="ARBA" id="ARBA00023014"/>
    </source>
</evidence>
<dbReference type="CDD" id="cd10030">
    <property type="entry name" value="UDG-F4_TTUDGA_SPO1dp_like"/>
    <property type="match status" value="1"/>
</dbReference>
<keyword evidence="12" id="KW-1185">Reference proteome</keyword>
<dbReference type="InterPro" id="IPR025404">
    <property type="entry name" value="DUF4130"/>
</dbReference>
<dbReference type="PANTHER" id="PTHR33693:SF9">
    <property type="entry name" value="TYPE-4 URACIL-DNA GLYCOSYLASE"/>
    <property type="match status" value="1"/>
</dbReference>
<organism evidence="11 12">
    <name type="scientific">Parasphingorhabdus flavimaris</name>
    <dbReference type="NCBI Taxonomy" id="266812"/>
    <lineage>
        <taxon>Bacteria</taxon>
        <taxon>Pseudomonadati</taxon>
        <taxon>Pseudomonadota</taxon>
        <taxon>Alphaproteobacteria</taxon>
        <taxon>Sphingomonadales</taxon>
        <taxon>Sphingomonadaceae</taxon>
        <taxon>Parasphingorhabdus</taxon>
    </lineage>
</organism>
<evidence type="ECO:0000256" key="5">
    <source>
        <dbReference type="ARBA" id="ARBA00022763"/>
    </source>
</evidence>
<sequence length="480" mass="54699">MTLASEVDRDGWRDHARRLLQAGIAPEQVTWTVEGRREAGELDLSPSAIFPEQGSDPIAPPVRISKTLLSLINTALLHSNEDRFDLAYRILYRAQSIPGLHRNPADPDMLKLNRHAKAIRRDIHKMHAFVRFRKIGDSAGREQFVAWFEPDHHITQAVAPFFRNRFTGMDWLIVTPGASIAWDGQKLSVGPGGCKDDVPQEDVIEAEWRTYYANIFNPARVKIGAMKSEMPMKYWKNLPEAELIPSLLEQAGTRVEAMVARGQEDMLFEDRMDKPAANLPTSLDQLYTLLEQQTDAPMEKFSDRLVRGIGPDHADLMIIGEQPGDQEDREGRPFVGPAGQLLDRVFEETGIDRQQTFLTNAVKRFKYTQRGKRRLHETPNVGEINYYRWWIEQEIRLVDPRLVVALGATAARSLTGKPVKISRHRGEILSGADGRSILITVHPSYLLRIPDEQGRQVEYAKFVRDLQLANQFVRQERTSR</sequence>
<keyword evidence="8" id="KW-0411">Iron-sulfur</keyword>